<evidence type="ECO:0000256" key="1">
    <source>
        <dbReference type="SAM" id="MobiDB-lite"/>
    </source>
</evidence>
<sequence>MDDTSNTTRGRKTLAIGIGALVVCGGVIAAAIGWLLHPASTTQDPTPTATVQPTAPAASEDGSGGDGHPFRHGAGTITGTPDPAADAVDATDDALAVAEEWVATFLGWTPEETDATAAAARAQQLAPDARVQDYTGDVLDEAAELGAGAAQPGQVTVVDVSDPHVWPPGWVVLDATVTTTPDAGVGQVVVHVRCEVQVTDGQVVSAVIGDGAAWIEATP</sequence>
<dbReference type="Proteomes" id="UP000269289">
    <property type="component" value="Unassembled WGS sequence"/>
</dbReference>
<keyword evidence="2" id="KW-0812">Transmembrane</keyword>
<protein>
    <submittedName>
        <fullName evidence="3">Uncharacterized protein</fullName>
    </submittedName>
</protein>
<name>A0A3M2ITL4_9CELL</name>
<keyword evidence="2" id="KW-0472">Membrane</keyword>
<proteinExistence type="predicted"/>
<dbReference type="RefSeq" id="WP_122151108.1">
    <property type="nucleotide sequence ID" value="NZ_RFFI01000151.1"/>
</dbReference>
<gene>
    <name evidence="3" type="ORF">EBM89_18570</name>
</gene>
<organism evidence="3 4">
    <name type="scientific">Cellulomonas triticagri</name>
    <dbReference type="NCBI Taxonomy" id="2483352"/>
    <lineage>
        <taxon>Bacteria</taxon>
        <taxon>Bacillati</taxon>
        <taxon>Actinomycetota</taxon>
        <taxon>Actinomycetes</taxon>
        <taxon>Micrococcales</taxon>
        <taxon>Cellulomonadaceae</taxon>
        <taxon>Cellulomonas</taxon>
    </lineage>
</organism>
<keyword evidence="2" id="KW-1133">Transmembrane helix</keyword>
<feature type="compositionally biased region" description="Low complexity" evidence="1">
    <location>
        <begin position="42"/>
        <end position="59"/>
    </location>
</feature>
<dbReference type="AlphaFoldDB" id="A0A3M2ITL4"/>
<feature type="transmembrane region" description="Helical" evidence="2">
    <location>
        <begin position="14"/>
        <end position="36"/>
    </location>
</feature>
<evidence type="ECO:0000313" key="3">
    <source>
        <dbReference type="EMBL" id="RMI03724.1"/>
    </source>
</evidence>
<reference evidence="3 4" key="1">
    <citation type="submission" date="2018-10" db="EMBL/GenBank/DDBJ databases">
        <title>Isolation, diversity and antifungal activity of actinobacteria from wheat.</title>
        <authorList>
            <person name="Han C."/>
        </authorList>
    </citation>
    <scope>NUCLEOTIDE SEQUENCE [LARGE SCALE GENOMIC DNA]</scope>
    <source>
        <strain evidence="3 4">NEAU-YY56</strain>
    </source>
</reference>
<dbReference type="EMBL" id="RFFI01000151">
    <property type="protein sequence ID" value="RMI03724.1"/>
    <property type="molecule type" value="Genomic_DNA"/>
</dbReference>
<accession>A0A3M2ITL4</accession>
<keyword evidence="4" id="KW-1185">Reference proteome</keyword>
<evidence type="ECO:0000313" key="4">
    <source>
        <dbReference type="Proteomes" id="UP000269289"/>
    </source>
</evidence>
<feature type="region of interest" description="Disordered" evidence="1">
    <location>
        <begin position="42"/>
        <end position="83"/>
    </location>
</feature>
<evidence type="ECO:0000256" key="2">
    <source>
        <dbReference type="SAM" id="Phobius"/>
    </source>
</evidence>
<comment type="caution">
    <text evidence="3">The sequence shown here is derived from an EMBL/GenBank/DDBJ whole genome shotgun (WGS) entry which is preliminary data.</text>
</comment>